<dbReference type="SUPFAM" id="SSF51206">
    <property type="entry name" value="cAMP-binding domain-like"/>
    <property type="match status" value="1"/>
</dbReference>
<evidence type="ECO:0000313" key="2">
    <source>
        <dbReference type="EMBL" id="MFC7409080.1"/>
    </source>
</evidence>
<dbReference type="PANTHER" id="PTHR24567">
    <property type="entry name" value="CRP FAMILY TRANSCRIPTIONAL REGULATORY PROTEIN"/>
    <property type="match status" value="1"/>
</dbReference>
<gene>
    <name evidence="2" type="ORF">ACFQPB_09435</name>
</gene>
<evidence type="ECO:0000259" key="1">
    <source>
        <dbReference type="PROSITE" id="PS50042"/>
    </source>
</evidence>
<dbReference type="InterPro" id="IPR018490">
    <property type="entry name" value="cNMP-bd_dom_sf"/>
</dbReference>
<protein>
    <submittedName>
        <fullName evidence="2">Cyclic nucleotide-binding domain-containing protein</fullName>
    </submittedName>
</protein>
<feature type="domain" description="Cyclic nucleotide-binding" evidence="1">
    <location>
        <begin position="25"/>
        <end position="149"/>
    </location>
</feature>
<dbReference type="SMART" id="SM00100">
    <property type="entry name" value="cNMP"/>
    <property type="match status" value="1"/>
</dbReference>
<keyword evidence="3" id="KW-1185">Reference proteome</keyword>
<sequence length="187" mass="20363">MAVEDLSPDMNADERAARLLVTPTALQTLSLEDAIKIVAYLQPRVIEAGCEFVREGEAVHNDHMLLVLEGDLSVHNSSLQDDDDHLVVRVMGPGSLIGELGLLDGGPRSASCVANTDMLVGVLSRADFLQLLQDDPAVGSRLLLAISKRMADTLRETTRKLILFAQMNKVLSEELAKVANDPDWFDS</sequence>
<evidence type="ECO:0000313" key="3">
    <source>
        <dbReference type="Proteomes" id="UP001596501"/>
    </source>
</evidence>
<accession>A0ABW2QNT5</accession>
<dbReference type="PANTHER" id="PTHR24567:SF68">
    <property type="entry name" value="DNA-BINDING TRANSCRIPTIONAL DUAL REGULATOR CRP"/>
    <property type="match status" value="1"/>
</dbReference>
<dbReference type="InterPro" id="IPR014710">
    <property type="entry name" value="RmlC-like_jellyroll"/>
</dbReference>
<name>A0ABW2QNT5_9BURK</name>
<organism evidence="2 3">
    <name type="scientific">Hydrogenophaga atypica</name>
    <dbReference type="NCBI Taxonomy" id="249409"/>
    <lineage>
        <taxon>Bacteria</taxon>
        <taxon>Pseudomonadati</taxon>
        <taxon>Pseudomonadota</taxon>
        <taxon>Betaproteobacteria</taxon>
        <taxon>Burkholderiales</taxon>
        <taxon>Comamonadaceae</taxon>
        <taxon>Hydrogenophaga</taxon>
    </lineage>
</organism>
<dbReference type="Gene3D" id="2.60.120.10">
    <property type="entry name" value="Jelly Rolls"/>
    <property type="match status" value="1"/>
</dbReference>
<dbReference type="EMBL" id="JBHTCA010000005">
    <property type="protein sequence ID" value="MFC7409080.1"/>
    <property type="molecule type" value="Genomic_DNA"/>
</dbReference>
<dbReference type="RefSeq" id="WP_382222278.1">
    <property type="nucleotide sequence ID" value="NZ_JBHTCA010000005.1"/>
</dbReference>
<dbReference type="Pfam" id="PF00027">
    <property type="entry name" value="cNMP_binding"/>
    <property type="match status" value="1"/>
</dbReference>
<proteinExistence type="predicted"/>
<dbReference type="InterPro" id="IPR050397">
    <property type="entry name" value="Env_Response_Regulators"/>
</dbReference>
<dbReference type="PROSITE" id="PS50042">
    <property type="entry name" value="CNMP_BINDING_3"/>
    <property type="match status" value="1"/>
</dbReference>
<dbReference type="CDD" id="cd00038">
    <property type="entry name" value="CAP_ED"/>
    <property type="match status" value="1"/>
</dbReference>
<reference evidence="3" key="1">
    <citation type="journal article" date="2019" name="Int. J. Syst. Evol. Microbiol.">
        <title>The Global Catalogue of Microorganisms (GCM) 10K type strain sequencing project: providing services to taxonomists for standard genome sequencing and annotation.</title>
        <authorList>
            <consortium name="The Broad Institute Genomics Platform"/>
            <consortium name="The Broad Institute Genome Sequencing Center for Infectious Disease"/>
            <person name="Wu L."/>
            <person name="Ma J."/>
        </authorList>
    </citation>
    <scope>NUCLEOTIDE SEQUENCE [LARGE SCALE GENOMIC DNA]</scope>
    <source>
        <strain evidence="3">CGMCC 1.12371</strain>
    </source>
</reference>
<dbReference type="Proteomes" id="UP001596501">
    <property type="component" value="Unassembled WGS sequence"/>
</dbReference>
<dbReference type="InterPro" id="IPR000595">
    <property type="entry name" value="cNMP-bd_dom"/>
</dbReference>
<comment type="caution">
    <text evidence="2">The sequence shown here is derived from an EMBL/GenBank/DDBJ whole genome shotgun (WGS) entry which is preliminary data.</text>
</comment>